<dbReference type="Proteomes" id="UP001400166">
    <property type="component" value="Unassembled WGS sequence"/>
</dbReference>
<dbReference type="Gene3D" id="3.40.50.1820">
    <property type="entry name" value="alpha/beta hydrolase"/>
    <property type="match status" value="1"/>
</dbReference>
<organism evidence="1 2">
    <name type="scientific">Stenotrophomonas hibiscicola</name>
    <dbReference type="NCBI Taxonomy" id="86189"/>
    <lineage>
        <taxon>Bacteria</taxon>
        <taxon>Pseudomonadati</taxon>
        <taxon>Pseudomonadota</taxon>
        <taxon>Gammaproteobacteria</taxon>
        <taxon>Lysobacterales</taxon>
        <taxon>Lysobacteraceae</taxon>
        <taxon>Stenotrophomonas</taxon>
        <taxon>Stenotrophomonas maltophilia group</taxon>
    </lineage>
</organism>
<gene>
    <name evidence="1" type="ORF">ABE587_06410</name>
</gene>
<dbReference type="GO" id="GO:0016787">
    <property type="term" value="F:hydrolase activity"/>
    <property type="evidence" value="ECO:0007669"/>
    <property type="project" value="UniProtKB-KW"/>
</dbReference>
<dbReference type="InterPro" id="IPR029058">
    <property type="entry name" value="AB_hydrolase_fold"/>
</dbReference>
<reference evidence="1 2" key="1">
    <citation type="submission" date="2024-04" db="EMBL/GenBank/DDBJ databases">
        <title>WGS of bacteria from Torrens River.</title>
        <authorList>
            <person name="Wyrsch E.R."/>
            <person name="Drigo B."/>
        </authorList>
    </citation>
    <scope>NUCLEOTIDE SEQUENCE [LARGE SCALE GENOMIC DNA]</scope>
    <source>
        <strain evidence="1 2">TWI153</strain>
    </source>
</reference>
<evidence type="ECO:0000313" key="2">
    <source>
        <dbReference type="Proteomes" id="UP001400166"/>
    </source>
</evidence>
<name>A0ABV0C8K0_9GAMM</name>
<keyword evidence="1" id="KW-0378">Hydrolase</keyword>
<dbReference type="SUPFAM" id="SSF53474">
    <property type="entry name" value="alpha/beta-Hydrolases"/>
    <property type="match status" value="1"/>
</dbReference>
<sequence length="395" mass="43372">MRIVVVDDSAGRVDKVSRLISEVVDPLLVSVVSCETADEARLALRDQCDLLILDVLLPKKKGQVPSARVSVDLLTELCDPEGRYPRPGLIFGLTADVSSLGLHQAEFARCATIVAEAPPNSDDWVGLLRSQVESVFASRSKVAQRVCDRVLISIHGIRTFGTWQGDFHEKVRSYSRDFEDFEVRYGFFDLVSFFIPPWRRRVSREMASRVVSIIERCSGPVKVTLVAHSFGTVIAKEALEILSRRSFDADVSTVIFCGSPIDAGESLDDAMSALAGNGVLINDCGSRDWVLALARTFVPGLGDAGRVGFRRENSSRFVNRFFHGGHALYFEGCKSGGHFVDRYWLGVVVGEMKPEVVDERCSYLGQDVVEAFLSMPGYVKAALALALAGAIWGMV</sequence>
<accession>A0ABV0C8K0</accession>
<protein>
    <submittedName>
        <fullName evidence="1">Alpha/beta hydrolase</fullName>
    </submittedName>
</protein>
<dbReference type="RefSeq" id="WP_207048973.1">
    <property type="nucleotide sequence ID" value="NZ_JBDJOF010000009.1"/>
</dbReference>
<comment type="caution">
    <text evidence="1">The sequence shown here is derived from an EMBL/GenBank/DDBJ whole genome shotgun (WGS) entry which is preliminary data.</text>
</comment>
<proteinExistence type="predicted"/>
<evidence type="ECO:0000313" key="1">
    <source>
        <dbReference type="EMBL" id="MEN5389453.1"/>
    </source>
</evidence>
<keyword evidence="2" id="KW-1185">Reference proteome</keyword>
<dbReference type="EMBL" id="JBDJOF010000009">
    <property type="protein sequence ID" value="MEN5389453.1"/>
    <property type="molecule type" value="Genomic_DNA"/>
</dbReference>